<dbReference type="InterPro" id="IPR009057">
    <property type="entry name" value="Homeodomain-like_sf"/>
</dbReference>
<dbReference type="Pfam" id="PF17938">
    <property type="entry name" value="TetR_C_29"/>
    <property type="match status" value="1"/>
</dbReference>
<gene>
    <name evidence="3" type="ORF">AYM40_08500</name>
</gene>
<evidence type="ECO:0000313" key="3">
    <source>
        <dbReference type="EMBL" id="ANB72394.1"/>
    </source>
</evidence>
<accession>A0A160FJM0</accession>
<dbReference type="SUPFAM" id="SSF48498">
    <property type="entry name" value="Tetracyclin repressor-like, C-terminal domain"/>
    <property type="match status" value="1"/>
</dbReference>
<dbReference type="SUPFAM" id="SSF46689">
    <property type="entry name" value="Homeodomain-like"/>
    <property type="match status" value="1"/>
</dbReference>
<dbReference type="InterPro" id="IPR050109">
    <property type="entry name" value="HTH-type_TetR-like_transc_reg"/>
</dbReference>
<dbReference type="InterPro" id="IPR041474">
    <property type="entry name" value="NicS_C"/>
</dbReference>
<dbReference type="GO" id="GO:0003677">
    <property type="term" value="F:DNA binding"/>
    <property type="evidence" value="ECO:0007669"/>
    <property type="project" value="UniProtKB-KW"/>
</dbReference>
<keyword evidence="4" id="KW-1185">Reference proteome</keyword>
<proteinExistence type="predicted"/>
<reference evidence="3 4" key="1">
    <citation type="journal article" date="2016" name="Gene">
        <title>PacBio SMRT assembly of a complex multi-replicon genome reveals chlorocatechol degradative operon in a region of genome plasticity.</title>
        <authorList>
            <person name="Ricker N."/>
            <person name="Shen S.Y."/>
            <person name="Goordial J."/>
            <person name="Jin S."/>
            <person name="Fulthorpe R.R."/>
        </authorList>
    </citation>
    <scope>NUCLEOTIDE SEQUENCE [LARGE SCALE GENOMIC DNA]</scope>
    <source>
        <strain evidence="3 4">OLGA172</strain>
    </source>
</reference>
<dbReference type="KEGG" id="buz:AYM40_08500"/>
<dbReference type="EMBL" id="CP014578">
    <property type="protein sequence ID" value="ANB72394.1"/>
    <property type="molecule type" value="Genomic_DNA"/>
</dbReference>
<name>A0A160FJM0_9BURK</name>
<evidence type="ECO:0000259" key="2">
    <source>
        <dbReference type="Pfam" id="PF17938"/>
    </source>
</evidence>
<dbReference type="AlphaFoldDB" id="A0A160FJM0"/>
<organism evidence="3 4">
    <name type="scientific">Paraburkholderia phytofirmans OLGA172</name>
    <dbReference type="NCBI Taxonomy" id="1417228"/>
    <lineage>
        <taxon>Bacteria</taxon>
        <taxon>Pseudomonadati</taxon>
        <taxon>Pseudomonadota</taxon>
        <taxon>Betaproteobacteria</taxon>
        <taxon>Burkholderiales</taxon>
        <taxon>Burkholderiaceae</taxon>
        <taxon>Paraburkholderia</taxon>
    </lineage>
</organism>
<evidence type="ECO:0000256" key="1">
    <source>
        <dbReference type="ARBA" id="ARBA00023125"/>
    </source>
</evidence>
<keyword evidence="1" id="KW-0238">DNA-binding</keyword>
<protein>
    <recommendedName>
        <fullName evidence="2">HTH-type transcriptional repressor NicS C-terminal domain-containing protein</fullName>
    </recommendedName>
</protein>
<dbReference type="Proteomes" id="UP000076852">
    <property type="component" value="Chromosome 1"/>
</dbReference>
<feature type="domain" description="HTH-type transcriptional repressor NicS C-terminal" evidence="2">
    <location>
        <begin position="91"/>
        <end position="193"/>
    </location>
</feature>
<evidence type="ECO:0000313" key="4">
    <source>
        <dbReference type="Proteomes" id="UP000076852"/>
    </source>
</evidence>
<dbReference type="PANTHER" id="PTHR30328:SF54">
    <property type="entry name" value="HTH-TYPE TRANSCRIPTIONAL REPRESSOR SCO4008"/>
    <property type="match status" value="1"/>
</dbReference>
<dbReference type="Gene3D" id="1.10.357.10">
    <property type="entry name" value="Tetracycline Repressor, domain 2"/>
    <property type="match status" value="1"/>
</dbReference>
<sequence length="214" mass="23669">MVAPRRRKGRPSALDPNVGQEKIIATTTALLKKYRPAELTQNLIAAKASIDPKLIRYYFGDLDGLLTIVLERLIDGLGVVMAKASTAGGTPTDRMRSRIVALTRYVVANPNLWPMISERVYASDSKWAKTVRLDLTKSAYVRLLAVVEDGQKQGEFSTNFDPRLLYVALLGLSEIFVTAKAIIEELIPGSRSEAEKIYVDFVVNLVMHGIAPHD</sequence>
<dbReference type="InterPro" id="IPR036271">
    <property type="entry name" value="Tet_transcr_reg_TetR-rel_C_sf"/>
</dbReference>
<dbReference type="PANTHER" id="PTHR30328">
    <property type="entry name" value="TRANSCRIPTIONAL REPRESSOR"/>
    <property type="match status" value="1"/>
</dbReference>